<dbReference type="EMBL" id="WQNE01000021">
    <property type="protein sequence ID" value="MVT76041.1"/>
    <property type="molecule type" value="Genomic_DNA"/>
</dbReference>
<keyword evidence="3" id="KW-1185">Reference proteome</keyword>
<feature type="transmembrane region" description="Helical" evidence="1">
    <location>
        <begin position="32"/>
        <end position="53"/>
    </location>
</feature>
<proteinExistence type="predicted"/>
<dbReference type="AlphaFoldDB" id="A0A844TM66"/>
<keyword evidence="1" id="KW-0812">Transmembrane</keyword>
<protein>
    <recommendedName>
        <fullName evidence="4">Pilus assembly protein</fullName>
    </recommendedName>
</protein>
<accession>A0A844TM66</accession>
<dbReference type="RefSeq" id="WP_157332163.1">
    <property type="nucleotide sequence ID" value="NZ_JANADL010000004.1"/>
</dbReference>
<dbReference type="Proteomes" id="UP000449969">
    <property type="component" value="Unassembled WGS sequence"/>
</dbReference>
<name>A0A844TM66_9BRAD</name>
<evidence type="ECO:0000256" key="1">
    <source>
        <dbReference type="SAM" id="Phobius"/>
    </source>
</evidence>
<organism evidence="2 3">
    <name type="scientific">Bradyrhizobium cajani</name>
    <dbReference type="NCBI Taxonomy" id="1928661"/>
    <lineage>
        <taxon>Bacteria</taxon>
        <taxon>Pseudomonadati</taxon>
        <taxon>Pseudomonadota</taxon>
        <taxon>Alphaproteobacteria</taxon>
        <taxon>Hyphomicrobiales</taxon>
        <taxon>Nitrobacteraceae</taxon>
        <taxon>Bradyrhizobium</taxon>
    </lineage>
</organism>
<sequence length="160" mass="17436">MSTVRACRGRLKSRKACFIADQRGAVALELPAVYLFLMLSILLPLADVAIAGFQFTSARQALRNFGYSIQYTPPDDVTVDTTSWATAALAKADSKYPISDFRLVCGDSNLPCSASNDVKPRYYSYTTTVTLTPIVLRSVLCTSGTGNGCTFTLSYSEQFQ</sequence>
<evidence type="ECO:0008006" key="4">
    <source>
        <dbReference type="Google" id="ProtNLM"/>
    </source>
</evidence>
<evidence type="ECO:0000313" key="2">
    <source>
        <dbReference type="EMBL" id="MVT76041.1"/>
    </source>
</evidence>
<gene>
    <name evidence="2" type="ORF">GPL20_23830</name>
</gene>
<comment type="caution">
    <text evidence="2">The sequence shown here is derived from an EMBL/GenBank/DDBJ whole genome shotgun (WGS) entry which is preliminary data.</text>
</comment>
<evidence type="ECO:0000313" key="3">
    <source>
        <dbReference type="Proteomes" id="UP000449969"/>
    </source>
</evidence>
<keyword evidence="1" id="KW-1133">Transmembrane helix</keyword>
<keyword evidence="1" id="KW-0472">Membrane</keyword>
<reference evidence="2 3" key="1">
    <citation type="submission" date="2019-12" db="EMBL/GenBank/DDBJ databases">
        <title>Draft genome sequences Bradyrhizobium cajani AMBPC1010, Bradyrhizobium pachyrhizi AMBPC1040 and Bradyrhizobium yuanmingense ALSPC3051, three plant growth promoting strains isolated from nodules of Cajanus cajan L. in Dominican Republic.</title>
        <authorList>
            <person name="Flores-Felix J.D."/>
            <person name="Araujo J."/>
            <person name="Diaz-Alcantara C."/>
            <person name="Gonzalez-Andres F."/>
            <person name="Velazquez E."/>
        </authorList>
    </citation>
    <scope>NUCLEOTIDE SEQUENCE [LARGE SCALE GENOMIC DNA]</scope>
    <source>
        <strain evidence="2 3">1010</strain>
    </source>
</reference>
<dbReference type="OrthoDB" id="8247182at2"/>